<keyword evidence="2" id="KW-0813">Transport</keyword>
<keyword evidence="5 7" id="KW-1133">Transmembrane helix</keyword>
<feature type="transmembrane region" description="Helical" evidence="7">
    <location>
        <begin position="275"/>
        <end position="291"/>
    </location>
</feature>
<evidence type="ECO:0000256" key="3">
    <source>
        <dbReference type="ARBA" id="ARBA00022475"/>
    </source>
</evidence>
<keyword evidence="6 7" id="KW-0472">Membrane</keyword>
<feature type="transmembrane region" description="Helical" evidence="7">
    <location>
        <begin position="243"/>
        <end position="263"/>
    </location>
</feature>
<sequence>MPRSLWLLIIGMMINVTGASFLWPLNTIYIHEHLGKSLTVAGFVLMLNAGASVIGNLVGGILFDKIGGFKSILLGIIITLISVVALMFFHGWPTYMYLLIFIGFGSGIVFPATYALAGTVWPEGGRKSFNAIYVAQNVGVAAGASLGGLVASISFNLIFVANAVLYAVFFFIAFFGYRNIDASKGTQTSILEQKTVVKNRTKFNGLVILCIGYLLCWVGYVQWPSTISSHTQNLNIPLSQYSLLWTINGALIVCAQPLISLFVKRFAKSLKKQMIIGFVVFIISFIFASYAEQFSGFLVAMVILTIGEMLVWPAVPTIANDLAPEGRQGFYQGFVNSTATGGRMIGPILGGMIVDYYHMNLLFLIIIGLLAIGIVTTSIYDKKIVVAEKRDQEPSGIGA</sequence>
<dbReference type="PANTHER" id="PTHR23517">
    <property type="entry name" value="RESISTANCE PROTEIN MDTM, PUTATIVE-RELATED-RELATED"/>
    <property type="match status" value="1"/>
</dbReference>
<dbReference type="CDD" id="cd17329">
    <property type="entry name" value="MFS_MdtH_MDR_like"/>
    <property type="match status" value="1"/>
</dbReference>
<dbReference type="Proteomes" id="UP000181936">
    <property type="component" value="Chromosome"/>
</dbReference>
<reference evidence="9 10" key="1">
    <citation type="journal article" date="2016" name="Sci. Rep.">
        <title>Complete genome sequence and transcriptomic analysis of a novel marine strain Bacillus weihaiensis reveals the mechanism of brown algae degradation.</title>
        <authorList>
            <person name="Zhu Y."/>
            <person name="Chen P."/>
            <person name="Bao Y."/>
            <person name="Men Y."/>
            <person name="Zeng Y."/>
            <person name="Yang J."/>
            <person name="Sun J."/>
            <person name="Sun Y."/>
        </authorList>
    </citation>
    <scope>NUCLEOTIDE SEQUENCE [LARGE SCALE GENOMIC DNA]</scope>
    <source>
        <strain evidence="9 10">Alg07</strain>
    </source>
</reference>
<dbReference type="Gene3D" id="1.20.1250.20">
    <property type="entry name" value="MFS general substrate transporter like domains"/>
    <property type="match status" value="2"/>
</dbReference>
<accession>A0A1L3MP69</accession>
<evidence type="ECO:0000313" key="10">
    <source>
        <dbReference type="Proteomes" id="UP000181936"/>
    </source>
</evidence>
<dbReference type="PANTHER" id="PTHR23517:SF10">
    <property type="entry name" value="MAJOR FACILITATOR SUPERFAMILY (MFS) PROFILE DOMAIN-CONTAINING PROTEIN"/>
    <property type="match status" value="1"/>
</dbReference>
<dbReference type="PRINTS" id="PR01988">
    <property type="entry name" value="EXPORTERBACE"/>
</dbReference>
<dbReference type="InterPro" id="IPR036259">
    <property type="entry name" value="MFS_trans_sf"/>
</dbReference>
<proteinExistence type="predicted"/>
<feature type="transmembrane region" description="Helical" evidence="7">
    <location>
        <begin position="37"/>
        <end position="59"/>
    </location>
</feature>
<feature type="transmembrane region" description="Helical" evidence="7">
    <location>
        <begin position="203"/>
        <end position="223"/>
    </location>
</feature>
<evidence type="ECO:0000259" key="8">
    <source>
        <dbReference type="PROSITE" id="PS50850"/>
    </source>
</evidence>
<evidence type="ECO:0000256" key="5">
    <source>
        <dbReference type="ARBA" id="ARBA00022989"/>
    </source>
</evidence>
<dbReference type="GO" id="GO:0005886">
    <property type="term" value="C:plasma membrane"/>
    <property type="evidence" value="ECO:0007669"/>
    <property type="project" value="UniProtKB-SubCell"/>
</dbReference>
<dbReference type="PROSITE" id="PS50850">
    <property type="entry name" value="MFS"/>
    <property type="match status" value="1"/>
</dbReference>
<keyword evidence="4 7" id="KW-0812">Transmembrane</keyword>
<evidence type="ECO:0000256" key="7">
    <source>
        <dbReference type="SAM" id="Phobius"/>
    </source>
</evidence>
<feature type="transmembrane region" description="Helical" evidence="7">
    <location>
        <begin position="71"/>
        <end position="89"/>
    </location>
</feature>
<feature type="transmembrane region" description="Helical" evidence="7">
    <location>
        <begin position="95"/>
        <end position="117"/>
    </location>
</feature>
<feature type="transmembrane region" description="Helical" evidence="7">
    <location>
        <begin position="157"/>
        <end position="177"/>
    </location>
</feature>
<gene>
    <name evidence="9" type="ORF">A9C19_04280</name>
</gene>
<keyword evidence="10" id="KW-1185">Reference proteome</keyword>
<dbReference type="STRING" id="1547283.A9C19_04280"/>
<evidence type="ECO:0000313" key="9">
    <source>
        <dbReference type="EMBL" id="APH04014.1"/>
    </source>
</evidence>
<feature type="transmembrane region" description="Helical" evidence="7">
    <location>
        <begin position="361"/>
        <end position="380"/>
    </location>
</feature>
<comment type="subcellular location">
    <subcellularLocation>
        <location evidence="1">Cell membrane</location>
        <topology evidence="1">Multi-pass membrane protein</topology>
    </subcellularLocation>
</comment>
<dbReference type="InterPro" id="IPR011701">
    <property type="entry name" value="MFS"/>
</dbReference>
<dbReference type="InterPro" id="IPR050171">
    <property type="entry name" value="MFS_Transporters"/>
</dbReference>
<feature type="domain" description="Major facilitator superfamily (MFS) profile" evidence="8">
    <location>
        <begin position="4"/>
        <end position="385"/>
    </location>
</feature>
<dbReference type="KEGG" id="bwh:A9C19_04280"/>
<dbReference type="OrthoDB" id="3268460at2"/>
<protein>
    <submittedName>
        <fullName evidence="9">Multidrug MFS transporter</fullName>
    </submittedName>
</protein>
<evidence type="ECO:0000256" key="6">
    <source>
        <dbReference type="ARBA" id="ARBA00023136"/>
    </source>
</evidence>
<dbReference type="InterPro" id="IPR020846">
    <property type="entry name" value="MFS_dom"/>
</dbReference>
<dbReference type="EMBL" id="CP016020">
    <property type="protein sequence ID" value="APH04014.1"/>
    <property type="molecule type" value="Genomic_DNA"/>
</dbReference>
<feature type="transmembrane region" description="Helical" evidence="7">
    <location>
        <begin position="330"/>
        <end position="349"/>
    </location>
</feature>
<evidence type="ECO:0000256" key="1">
    <source>
        <dbReference type="ARBA" id="ARBA00004651"/>
    </source>
</evidence>
<feature type="transmembrane region" description="Helical" evidence="7">
    <location>
        <begin position="297"/>
        <end position="318"/>
    </location>
</feature>
<dbReference type="GO" id="GO:0022857">
    <property type="term" value="F:transmembrane transporter activity"/>
    <property type="evidence" value="ECO:0007669"/>
    <property type="project" value="InterPro"/>
</dbReference>
<name>A0A1L3MP69_9BACI</name>
<dbReference type="AlphaFoldDB" id="A0A1L3MP69"/>
<evidence type="ECO:0000256" key="2">
    <source>
        <dbReference type="ARBA" id="ARBA00022448"/>
    </source>
</evidence>
<feature type="transmembrane region" description="Helical" evidence="7">
    <location>
        <begin position="5"/>
        <end position="25"/>
    </location>
</feature>
<organism evidence="9 10">
    <name type="scientific">Bacillus weihaiensis</name>
    <dbReference type="NCBI Taxonomy" id="1547283"/>
    <lineage>
        <taxon>Bacteria</taxon>
        <taxon>Bacillati</taxon>
        <taxon>Bacillota</taxon>
        <taxon>Bacilli</taxon>
        <taxon>Bacillales</taxon>
        <taxon>Bacillaceae</taxon>
        <taxon>Bacillus</taxon>
    </lineage>
</organism>
<dbReference type="InterPro" id="IPR022324">
    <property type="entry name" value="Bacilysin_exporter_BacE_put"/>
</dbReference>
<feature type="transmembrane region" description="Helical" evidence="7">
    <location>
        <begin position="129"/>
        <end position="151"/>
    </location>
</feature>
<evidence type="ECO:0000256" key="4">
    <source>
        <dbReference type="ARBA" id="ARBA00022692"/>
    </source>
</evidence>
<keyword evidence="3" id="KW-1003">Cell membrane</keyword>
<dbReference type="SUPFAM" id="SSF103473">
    <property type="entry name" value="MFS general substrate transporter"/>
    <property type="match status" value="1"/>
</dbReference>
<dbReference type="RefSeq" id="WP_072578808.1">
    <property type="nucleotide sequence ID" value="NZ_CP016020.1"/>
</dbReference>
<dbReference type="Pfam" id="PF07690">
    <property type="entry name" value="MFS_1"/>
    <property type="match status" value="1"/>
</dbReference>